<keyword evidence="7 11" id="KW-0067">ATP-binding</keyword>
<evidence type="ECO:0000256" key="5">
    <source>
        <dbReference type="ARBA" id="ARBA00022737"/>
    </source>
</evidence>
<keyword evidence="8" id="KW-1278">Translocase</keyword>
<keyword evidence="9" id="KW-0472">Membrane</keyword>
<evidence type="ECO:0000256" key="8">
    <source>
        <dbReference type="ARBA" id="ARBA00022967"/>
    </source>
</evidence>
<protein>
    <submittedName>
        <fullName evidence="11">ATP-binding cassette domain-containing protein</fullName>
    </submittedName>
</protein>
<evidence type="ECO:0000313" key="11">
    <source>
        <dbReference type="EMBL" id="TPE48539.1"/>
    </source>
</evidence>
<accession>A0A501WG59</accession>
<dbReference type="GO" id="GO:0016887">
    <property type="term" value="F:ATP hydrolysis activity"/>
    <property type="evidence" value="ECO:0007669"/>
    <property type="project" value="InterPro"/>
</dbReference>
<dbReference type="SUPFAM" id="SSF52540">
    <property type="entry name" value="P-loop containing nucleoside triphosphate hydrolases"/>
    <property type="match status" value="2"/>
</dbReference>
<feature type="domain" description="ABC transporter" evidence="10">
    <location>
        <begin position="263"/>
        <end position="507"/>
    </location>
</feature>
<dbReference type="RefSeq" id="WP_140455426.1">
    <property type="nucleotide sequence ID" value="NZ_VFRP01000021.1"/>
</dbReference>
<keyword evidence="3" id="KW-1003">Cell membrane</keyword>
<keyword evidence="6" id="KW-0547">Nucleotide-binding</keyword>
<name>A0A501WG59_9RHOB</name>
<evidence type="ECO:0000256" key="4">
    <source>
        <dbReference type="ARBA" id="ARBA00022597"/>
    </source>
</evidence>
<dbReference type="InterPro" id="IPR053466">
    <property type="entry name" value="L-arabinose_ABC_transporter"/>
</dbReference>
<evidence type="ECO:0000256" key="1">
    <source>
        <dbReference type="ARBA" id="ARBA00004202"/>
    </source>
</evidence>
<dbReference type="InterPro" id="IPR003439">
    <property type="entry name" value="ABC_transporter-like_ATP-bd"/>
</dbReference>
<dbReference type="PANTHER" id="PTHR43790">
    <property type="entry name" value="CARBOHYDRATE TRANSPORT ATP-BINDING PROTEIN MG119-RELATED"/>
    <property type="match status" value="1"/>
</dbReference>
<evidence type="ECO:0000256" key="7">
    <source>
        <dbReference type="ARBA" id="ARBA00022840"/>
    </source>
</evidence>
<dbReference type="InterPro" id="IPR003593">
    <property type="entry name" value="AAA+_ATPase"/>
</dbReference>
<dbReference type="GO" id="GO:0005524">
    <property type="term" value="F:ATP binding"/>
    <property type="evidence" value="ECO:0007669"/>
    <property type="project" value="UniProtKB-KW"/>
</dbReference>
<feature type="domain" description="ABC transporter" evidence="10">
    <location>
        <begin position="5"/>
        <end position="242"/>
    </location>
</feature>
<dbReference type="CDD" id="cd03216">
    <property type="entry name" value="ABC_Carb_Monos_I"/>
    <property type="match status" value="1"/>
</dbReference>
<dbReference type="PROSITE" id="PS00211">
    <property type="entry name" value="ABC_TRANSPORTER_1"/>
    <property type="match status" value="1"/>
</dbReference>
<dbReference type="OrthoDB" id="9805029at2"/>
<comment type="subcellular location">
    <subcellularLocation>
        <location evidence="1">Cell membrane</location>
        <topology evidence="1">Peripheral membrane protein</topology>
    </subcellularLocation>
</comment>
<dbReference type="PROSITE" id="PS50893">
    <property type="entry name" value="ABC_TRANSPORTER_2"/>
    <property type="match status" value="2"/>
</dbReference>
<dbReference type="SMART" id="SM00382">
    <property type="entry name" value="AAA"/>
    <property type="match status" value="2"/>
</dbReference>
<keyword evidence="2" id="KW-0813">Transport</keyword>
<evidence type="ECO:0000313" key="12">
    <source>
        <dbReference type="Proteomes" id="UP000319255"/>
    </source>
</evidence>
<dbReference type="EMBL" id="VFRP01000021">
    <property type="protein sequence ID" value="TPE48539.1"/>
    <property type="molecule type" value="Genomic_DNA"/>
</dbReference>
<proteinExistence type="predicted"/>
<sequence>MTALLEMRGITKTFPGVRALDNVNLTVSRGEIHAICGENGAGKSTLMKVLSGVYPHGSYEGEILYDGQPVAFRGISDSEAKGIIIIHQELALVPLLSIAENIFLGNEIATAGVIDWADSYVRATELLRKVGLVEAPGIPVGKLGVGKQQLVEIAKALSKEVKLLILDEPTASLQENDSQALLDLLLEFRAQGITSILISHKLNEIRRVADNVTVLRDGATVSTFACERGAIAEDRIIRDMVGRDMAHRYPDRDAEIGETLLEVEHWNVWHPEQVGRQMIRDVSLRVRAGEVVGIAGLMGSGRTEFAMSLFGRSYGREISGTARLRGKEIDVSTVQAAIASGLAYVTEDRKSLGLILEETILRNTTLAALERVSKRSVLDTASERQVAEDYRRALRIRTPSVFQKVMNLSGGNQQKVVLAKWLFTDPEVLILDEPTRGIDVGAKYEIYNIINELAAQRRGVIMISSEMPELLGMCDRIYVMCEGALMGELGKTEASQERIMSMIVQGRQEG</sequence>
<dbReference type="FunFam" id="3.40.50.300:FF:000127">
    <property type="entry name" value="Ribose import ATP-binding protein RbsA"/>
    <property type="match status" value="1"/>
</dbReference>
<dbReference type="InterPro" id="IPR017871">
    <property type="entry name" value="ABC_transporter-like_CS"/>
</dbReference>
<dbReference type="CDD" id="cd03215">
    <property type="entry name" value="ABC_Carb_Monos_II"/>
    <property type="match status" value="1"/>
</dbReference>
<reference evidence="11 12" key="1">
    <citation type="submission" date="2019-06" db="EMBL/GenBank/DDBJ databases">
        <title>A novel bacterium of genus Amaricoccus, isolated from marine sediment.</title>
        <authorList>
            <person name="Huang H."/>
            <person name="Mo K."/>
            <person name="Hu Y."/>
        </authorList>
    </citation>
    <scope>NUCLEOTIDE SEQUENCE [LARGE SCALE GENOMIC DNA]</scope>
    <source>
        <strain evidence="11 12">HB172011</strain>
    </source>
</reference>
<comment type="caution">
    <text evidence="11">The sequence shown here is derived from an EMBL/GenBank/DDBJ whole genome shotgun (WGS) entry which is preliminary data.</text>
</comment>
<evidence type="ECO:0000256" key="6">
    <source>
        <dbReference type="ARBA" id="ARBA00022741"/>
    </source>
</evidence>
<dbReference type="Gene3D" id="3.40.50.300">
    <property type="entry name" value="P-loop containing nucleotide triphosphate hydrolases"/>
    <property type="match status" value="2"/>
</dbReference>
<dbReference type="InterPro" id="IPR050107">
    <property type="entry name" value="ABC_carbohydrate_import_ATPase"/>
</dbReference>
<dbReference type="AlphaFoldDB" id="A0A501WG59"/>
<keyword evidence="4" id="KW-0762">Sugar transport</keyword>
<evidence type="ECO:0000256" key="9">
    <source>
        <dbReference type="ARBA" id="ARBA00023136"/>
    </source>
</evidence>
<dbReference type="Proteomes" id="UP000319255">
    <property type="component" value="Unassembled WGS sequence"/>
</dbReference>
<keyword evidence="12" id="KW-1185">Reference proteome</keyword>
<dbReference type="NCBIfam" id="NF040905">
    <property type="entry name" value="GguA"/>
    <property type="match status" value="1"/>
</dbReference>
<evidence type="ECO:0000256" key="3">
    <source>
        <dbReference type="ARBA" id="ARBA00022475"/>
    </source>
</evidence>
<dbReference type="PANTHER" id="PTHR43790:SF1">
    <property type="entry name" value="XYLOSE IMPORT ATP-BINDING PROTEIN XYLG"/>
    <property type="match status" value="1"/>
</dbReference>
<dbReference type="Pfam" id="PF00005">
    <property type="entry name" value="ABC_tran"/>
    <property type="match status" value="2"/>
</dbReference>
<organism evidence="11 12">
    <name type="scientific">Amaricoccus solimangrovi</name>
    <dbReference type="NCBI Taxonomy" id="2589815"/>
    <lineage>
        <taxon>Bacteria</taxon>
        <taxon>Pseudomonadati</taxon>
        <taxon>Pseudomonadota</taxon>
        <taxon>Alphaproteobacteria</taxon>
        <taxon>Rhodobacterales</taxon>
        <taxon>Paracoccaceae</taxon>
        <taxon>Amaricoccus</taxon>
    </lineage>
</organism>
<evidence type="ECO:0000259" key="10">
    <source>
        <dbReference type="PROSITE" id="PS50893"/>
    </source>
</evidence>
<keyword evidence="5" id="KW-0677">Repeat</keyword>
<evidence type="ECO:0000256" key="2">
    <source>
        <dbReference type="ARBA" id="ARBA00022448"/>
    </source>
</evidence>
<dbReference type="GO" id="GO:0005886">
    <property type="term" value="C:plasma membrane"/>
    <property type="evidence" value="ECO:0007669"/>
    <property type="project" value="UniProtKB-SubCell"/>
</dbReference>
<dbReference type="InterPro" id="IPR027417">
    <property type="entry name" value="P-loop_NTPase"/>
</dbReference>
<gene>
    <name evidence="11" type="ORF">FJM51_17485</name>
</gene>